<dbReference type="STRING" id="847.BRW83_2153"/>
<comment type="similarity">
    <text evidence="1">Belongs to the universal stress protein A family.</text>
</comment>
<organism evidence="3 4">
    <name type="scientific">Oxalobacter formigenes OXCC13</name>
    <dbReference type="NCBI Taxonomy" id="556269"/>
    <lineage>
        <taxon>Bacteria</taxon>
        <taxon>Pseudomonadati</taxon>
        <taxon>Pseudomonadota</taxon>
        <taxon>Betaproteobacteria</taxon>
        <taxon>Burkholderiales</taxon>
        <taxon>Oxalobacteraceae</taxon>
        <taxon>Oxalobacter</taxon>
    </lineage>
</organism>
<evidence type="ECO:0000256" key="1">
    <source>
        <dbReference type="ARBA" id="ARBA00008791"/>
    </source>
</evidence>
<dbReference type="Pfam" id="PF00582">
    <property type="entry name" value="Usp"/>
    <property type="match status" value="2"/>
</dbReference>
<dbReference type="Gene3D" id="3.40.50.12370">
    <property type="match status" value="1"/>
</dbReference>
<dbReference type="PRINTS" id="PR01438">
    <property type="entry name" value="UNVRSLSTRESS"/>
</dbReference>
<protein>
    <submittedName>
        <fullName evidence="3">Universal stress family protein</fullName>
    </submittedName>
</protein>
<dbReference type="GeneID" id="77135979"/>
<dbReference type="HOGENOM" id="CLU_049301_5_2_4"/>
<evidence type="ECO:0000313" key="4">
    <source>
        <dbReference type="Proteomes" id="UP000005089"/>
    </source>
</evidence>
<dbReference type="Proteomes" id="UP000005089">
    <property type="component" value="Unassembled WGS sequence"/>
</dbReference>
<dbReference type="CDD" id="cd00293">
    <property type="entry name" value="USP-like"/>
    <property type="match status" value="1"/>
</dbReference>
<gene>
    <name evidence="3" type="ORF">OFBG_00128</name>
</gene>
<dbReference type="InterPro" id="IPR006015">
    <property type="entry name" value="Universal_stress_UspA"/>
</dbReference>
<evidence type="ECO:0000259" key="2">
    <source>
        <dbReference type="Pfam" id="PF00582"/>
    </source>
</evidence>
<dbReference type="EMBL" id="GG658170">
    <property type="protein sequence ID" value="EEO29100.1"/>
    <property type="molecule type" value="Genomic_DNA"/>
</dbReference>
<feature type="domain" description="UspA" evidence="2">
    <location>
        <begin position="3"/>
        <end position="146"/>
    </location>
</feature>
<name>C3X7C4_OXAFO</name>
<dbReference type="OrthoDB" id="9804721at2"/>
<dbReference type="InterPro" id="IPR006016">
    <property type="entry name" value="UspA"/>
</dbReference>
<feature type="domain" description="UspA" evidence="2">
    <location>
        <begin position="219"/>
        <end position="276"/>
    </location>
</feature>
<dbReference type="SUPFAM" id="SSF52402">
    <property type="entry name" value="Adenine nucleotide alpha hydrolases-like"/>
    <property type="match status" value="2"/>
</dbReference>
<dbReference type="eggNOG" id="COG0589">
    <property type="taxonomic scope" value="Bacteria"/>
</dbReference>
<dbReference type="PANTHER" id="PTHR46268">
    <property type="entry name" value="STRESS RESPONSE PROTEIN NHAX"/>
    <property type="match status" value="1"/>
</dbReference>
<sequence>MSYKTILVHLDRESHAKERIRIACQMAIAEDAFLIGAAMVGVSTLTFQQAHIDEKDPVIASHLRFLHDRAGAFVKEFEEQAKKMGVPSFEGRIVDGEANQGISLLSRFADLVVIGQTDLHETSPVVAPDFPEYVMMNAGRPVLIVPSSFGKEVGKRVMICWNASREATRAVADTIPVLRRADVVQIAMFNIDKEPDVNAEHAGHDLAVYLARHGINVEVLPPQVDKNIGSAVLALAEEQSCDLLVMGGYGHTRFREFLLGGVTRTVLGDATMPVLMSH</sequence>
<reference evidence="3 4" key="1">
    <citation type="submission" date="2009-02" db="EMBL/GenBank/DDBJ databases">
        <title>The Genome Sequence of Oxalobacter formigenes OXCC13.</title>
        <authorList>
            <consortium name="The Broad Institute Genome Sequencing Platform"/>
            <person name="Ward D."/>
            <person name="Young S.K."/>
            <person name="Kodira C.D."/>
            <person name="Zeng Q."/>
            <person name="Koehrsen M."/>
            <person name="Alvarado L."/>
            <person name="Berlin A."/>
            <person name="Borenstein D."/>
            <person name="Chen Z."/>
            <person name="Engels R."/>
            <person name="Freedman E."/>
            <person name="Gellesch M."/>
            <person name="Goldberg J."/>
            <person name="Griggs A."/>
            <person name="Gujja S."/>
            <person name="Heiman D."/>
            <person name="Hepburn T."/>
            <person name="Howarth C."/>
            <person name="Jen D."/>
            <person name="Larson L."/>
            <person name="Lewis B."/>
            <person name="Mehta T."/>
            <person name="Park D."/>
            <person name="Pearson M."/>
            <person name="Roberts A."/>
            <person name="Saif S."/>
            <person name="Shea T."/>
            <person name="Shenoy N."/>
            <person name="Sisk P."/>
            <person name="Stolte C."/>
            <person name="Sykes S."/>
            <person name="Walk T."/>
            <person name="White J."/>
            <person name="Yandava C."/>
            <person name="Allison M.J."/>
            <person name="Lander E."/>
            <person name="Nusbaum C."/>
            <person name="Galagan J."/>
            <person name="Birren B."/>
        </authorList>
    </citation>
    <scope>NUCLEOTIDE SEQUENCE [LARGE SCALE GENOMIC DNA]</scope>
    <source>
        <strain evidence="3 4">OXCC13</strain>
    </source>
</reference>
<dbReference type="PANTHER" id="PTHR46268:SF15">
    <property type="entry name" value="UNIVERSAL STRESS PROTEIN HP_0031"/>
    <property type="match status" value="1"/>
</dbReference>
<dbReference type="AlphaFoldDB" id="C3X7C4"/>
<proteinExistence type="inferred from homology"/>
<accession>C3X7C4</accession>
<evidence type="ECO:0000313" key="3">
    <source>
        <dbReference type="EMBL" id="EEO29100.1"/>
    </source>
</evidence>
<keyword evidence="4" id="KW-1185">Reference proteome</keyword>
<dbReference type="RefSeq" id="WP_005879392.1">
    <property type="nucleotide sequence ID" value="NZ_CP019430.1"/>
</dbReference>